<proteinExistence type="predicted"/>
<dbReference type="KEGG" id="aoz:HUE56_29210"/>
<geneLocation type="plasmid" evidence="2 3">
    <name>unnamed7</name>
</geneLocation>
<organism evidence="2 3">
    <name type="scientific">Azospirillum oryzae</name>
    <dbReference type="NCBI Taxonomy" id="286727"/>
    <lineage>
        <taxon>Bacteria</taxon>
        <taxon>Pseudomonadati</taxon>
        <taxon>Pseudomonadota</taxon>
        <taxon>Alphaproteobacteria</taxon>
        <taxon>Rhodospirillales</taxon>
        <taxon>Azospirillaceae</taxon>
        <taxon>Azospirillum</taxon>
    </lineage>
</organism>
<sequence>MRLFASIPDLPVVPPPAPGEALGGWVEAIADLYGLSRADYLKRLGVPRRWVTEAINRDLVFRPLPSVMARLQVDTGIAEEVLRGMTFTGLDRPLEEVCRNHYVPCPECAYEAERQADRPVELLFARAAWRVVCPLHPPDLDPGDVVAGVPLPAFYDQVRHVIGFLDRAAFDRTLFQEVVGTRLAPAYSVDVFLWFVYLLNSFLRVEVSDIDTMRECCEFRILDAYDTNADLQPVPLPAEERNGLAVSLVLAWQLLAAPFTTLFAGLRTTNQAGRKTRRDEGQFMAVIRMLLEFWPGEILAIPMTGGALSVRWPPKETVATRTAQALAKPWSNHASYAERLAEAHWNHTAWVRALLADRSLVTGPHHVSHFPWVGPFHYRPVASNTRSASRIDAARQAARNKRNLGLSKRPGLPRFSETVIRRARRPSTAPPHQPAPCLTISPHIVDAVRQVLEAHGPLPKKLRARERRALMRKLSAAATKLLASQAEGGLTMRQATTE</sequence>
<dbReference type="Proteomes" id="UP000509702">
    <property type="component" value="Plasmid unnamed7"/>
</dbReference>
<dbReference type="InterPro" id="IPR009492">
    <property type="entry name" value="TniQ"/>
</dbReference>
<keyword evidence="3" id="KW-1185">Reference proteome</keyword>
<feature type="domain" description="TniQ" evidence="1">
    <location>
        <begin position="11"/>
        <end position="136"/>
    </location>
</feature>
<accession>A0A6N1AWJ5</accession>
<gene>
    <name evidence="2" type="ORF">HUE56_29210</name>
</gene>
<evidence type="ECO:0000313" key="2">
    <source>
        <dbReference type="EMBL" id="QKS54587.1"/>
    </source>
</evidence>
<evidence type="ECO:0000259" key="1">
    <source>
        <dbReference type="Pfam" id="PF06527"/>
    </source>
</evidence>
<dbReference type="EMBL" id="CP054622">
    <property type="protein sequence ID" value="QKS54587.1"/>
    <property type="molecule type" value="Genomic_DNA"/>
</dbReference>
<name>A0A6N1AWJ5_9PROT</name>
<dbReference type="OrthoDB" id="7295705at2"/>
<dbReference type="Pfam" id="PF06527">
    <property type="entry name" value="TniQ"/>
    <property type="match status" value="1"/>
</dbReference>
<protein>
    <submittedName>
        <fullName evidence="2">TniQ family protein</fullName>
    </submittedName>
</protein>
<keyword evidence="2" id="KW-0614">Plasmid</keyword>
<reference evidence="2 3" key="1">
    <citation type="submission" date="2020-06" db="EMBL/GenBank/DDBJ databases">
        <title>Complete genome of Azosprillum oryzae KACC14407.</title>
        <authorList>
            <person name="Kim M."/>
            <person name="Park Y.-J."/>
            <person name="Shin J.-H."/>
        </authorList>
    </citation>
    <scope>NUCLEOTIDE SEQUENCE [LARGE SCALE GENOMIC DNA]</scope>
    <source>
        <strain evidence="2 3">KACC 14407</strain>
        <plasmid evidence="2 3">unnamed7</plasmid>
    </source>
</reference>
<dbReference type="RefSeq" id="WP_149201230.1">
    <property type="nucleotide sequence ID" value="NZ_BSOV01000001.1"/>
</dbReference>
<evidence type="ECO:0000313" key="3">
    <source>
        <dbReference type="Proteomes" id="UP000509702"/>
    </source>
</evidence>
<dbReference type="AlphaFoldDB" id="A0A6N1AWJ5"/>